<dbReference type="EMBL" id="JACJIP010000034">
    <property type="protein sequence ID" value="MBA9087693.1"/>
    <property type="molecule type" value="Genomic_DNA"/>
</dbReference>
<feature type="region of interest" description="Disordered" evidence="1">
    <location>
        <begin position="26"/>
        <end position="50"/>
    </location>
</feature>
<dbReference type="Gene3D" id="3.40.190.10">
    <property type="entry name" value="Periplasmic binding protein-like II"/>
    <property type="match status" value="1"/>
</dbReference>
<gene>
    <name evidence="3" type="ORF">FHR92_004178</name>
</gene>
<evidence type="ECO:0000313" key="3">
    <source>
        <dbReference type="EMBL" id="MBA9087693.1"/>
    </source>
</evidence>
<keyword evidence="2" id="KW-0732">Signal</keyword>
<evidence type="ECO:0000313" key="4">
    <source>
        <dbReference type="Proteomes" id="UP000567067"/>
    </source>
</evidence>
<proteinExistence type="predicted"/>
<dbReference type="PROSITE" id="PS51257">
    <property type="entry name" value="PROKAR_LIPOPROTEIN"/>
    <property type="match status" value="1"/>
</dbReference>
<keyword evidence="3" id="KW-0762">Sugar transport</keyword>
<dbReference type="InterPro" id="IPR050490">
    <property type="entry name" value="Bact_solute-bd_prot1"/>
</dbReference>
<dbReference type="AlphaFoldDB" id="A0A7W3XTJ6"/>
<reference evidence="3 4" key="1">
    <citation type="submission" date="2020-08" db="EMBL/GenBank/DDBJ databases">
        <title>Genomic Encyclopedia of Type Strains, Phase III (KMG-III): the genomes of soil and plant-associated and newly described type strains.</title>
        <authorList>
            <person name="Whitman W."/>
        </authorList>
    </citation>
    <scope>NUCLEOTIDE SEQUENCE [LARGE SCALE GENOMIC DNA]</scope>
    <source>
        <strain evidence="3 4">CECT 8693</strain>
    </source>
</reference>
<keyword evidence="3" id="KW-0813">Transport</keyword>
<dbReference type="PANTHER" id="PTHR43649:SF12">
    <property type="entry name" value="DIACETYLCHITOBIOSE BINDING PROTEIN DASA"/>
    <property type="match status" value="1"/>
</dbReference>
<feature type="signal peptide" evidence="2">
    <location>
        <begin position="1"/>
        <end position="21"/>
    </location>
</feature>
<comment type="caution">
    <text evidence="3">The sequence shown here is derived from an EMBL/GenBank/DDBJ whole genome shotgun (WGS) entry which is preliminary data.</text>
</comment>
<dbReference type="RefSeq" id="WP_182538785.1">
    <property type="nucleotide sequence ID" value="NZ_JACJIP010000034.1"/>
</dbReference>
<organism evidence="3 4">
    <name type="scientific">Fontibacillus solani</name>
    <dbReference type="NCBI Taxonomy" id="1572857"/>
    <lineage>
        <taxon>Bacteria</taxon>
        <taxon>Bacillati</taxon>
        <taxon>Bacillota</taxon>
        <taxon>Bacilli</taxon>
        <taxon>Bacillales</taxon>
        <taxon>Paenibacillaceae</taxon>
        <taxon>Fontibacillus</taxon>
    </lineage>
</organism>
<dbReference type="PANTHER" id="PTHR43649">
    <property type="entry name" value="ARABINOSE-BINDING PROTEIN-RELATED"/>
    <property type="match status" value="1"/>
</dbReference>
<feature type="compositionally biased region" description="Low complexity" evidence="1">
    <location>
        <begin position="26"/>
        <end position="35"/>
    </location>
</feature>
<feature type="chain" id="PRO_5038447590" evidence="2">
    <location>
        <begin position="22"/>
        <end position="451"/>
    </location>
</feature>
<name>A0A7W3XTJ6_9BACL</name>
<dbReference type="Proteomes" id="UP000567067">
    <property type="component" value="Unassembled WGS sequence"/>
</dbReference>
<protein>
    <submittedName>
        <fullName evidence="3">Multiple sugar transport system substrate-binding protein</fullName>
    </submittedName>
</protein>
<dbReference type="Pfam" id="PF01547">
    <property type="entry name" value="SBP_bac_1"/>
    <property type="match status" value="1"/>
</dbReference>
<sequence>MKSKKWFVGVAVMALSVGLLAGCGGNNNNNSSSSGTPAASETSEAKDVPAEGKEVSIFWSSAATENENNILTAFTEETGIKVNKVIIPGNGDESQQKIDISLVSGDTTDVIFNGNVLTIDKYKKGETIIPLNDLAAEAGYDADKVFGKYLPKDADGKYYGLPSGQTIWSVVYNKQIFDDAGVPYPEGNWTWDDYIKIAEKLTDPSKKIYGSYMLDYDNYNYILAKQQDVSAYKEDGTSNYDDPAFKESLQFFKDLGNKYKIQPSYEEFKTKKLPWDGFMQGNYGMHFISSWYLGLLSDSETYPRDWKYGIAPTPANANGQNNLVNIEYYSINKNAKNPKAAFELVKFLAENKYKYVHFIPARENLSSDDWSTLFADTAKQSGDNVTGDELYNAFINNGLGVVDEKISGSIPAEYSKAVISGAEKFYLGQATAEEAVNEIKAAADNAIAAAK</sequence>
<dbReference type="SUPFAM" id="SSF53850">
    <property type="entry name" value="Periplasmic binding protein-like II"/>
    <property type="match status" value="1"/>
</dbReference>
<evidence type="ECO:0000256" key="2">
    <source>
        <dbReference type="SAM" id="SignalP"/>
    </source>
</evidence>
<evidence type="ECO:0000256" key="1">
    <source>
        <dbReference type="SAM" id="MobiDB-lite"/>
    </source>
</evidence>
<keyword evidence="4" id="KW-1185">Reference proteome</keyword>
<dbReference type="InterPro" id="IPR006059">
    <property type="entry name" value="SBP"/>
</dbReference>
<accession>A0A7W3XTJ6</accession>